<dbReference type="GO" id="GO:0016491">
    <property type="term" value="F:oxidoreductase activity"/>
    <property type="evidence" value="ECO:0007669"/>
    <property type="project" value="UniProtKB-KW"/>
</dbReference>
<comment type="similarity">
    <text evidence="1">Belongs to the short-chain dehydrogenases/reductases (SDR) family.</text>
</comment>
<dbReference type="InterPro" id="IPR002347">
    <property type="entry name" value="SDR_fam"/>
</dbReference>
<protein>
    <recommendedName>
        <fullName evidence="6">Oxidoreductase</fullName>
    </recommendedName>
</protein>
<dbReference type="PANTHER" id="PTHR24320">
    <property type="entry name" value="RETINOL DEHYDROGENASE"/>
    <property type="match status" value="1"/>
</dbReference>
<feature type="region of interest" description="Disordered" evidence="3">
    <location>
        <begin position="1"/>
        <end position="25"/>
    </location>
</feature>
<evidence type="ECO:0000256" key="3">
    <source>
        <dbReference type="SAM" id="MobiDB-lite"/>
    </source>
</evidence>
<dbReference type="PANTHER" id="PTHR24320:SF272">
    <property type="entry name" value="NAD(P)-BINDING ROSSMANN-FOLD SUPERFAMILY PROTEIN"/>
    <property type="match status" value="1"/>
</dbReference>
<dbReference type="Gene3D" id="3.40.50.720">
    <property type="entry name" value="NAD(P)-binding Rossmann-like Domain"/>
    <property type="match status" value="1"/>
</dbReference>
<dbReference type="Proteomes" id="UP000192596">
    <property type="component" value="Unassembled WGS sequence"/>
</dbReference>
<dbReference type="OrthoDB" id="191139at2759"/>
<dbReference type="InParanoid" id="A0A1V8SCQ3"/>
<dbReference type="EMBL" id="NAJO01000061">
    <property type="protein sequence ID" value="OQN96817.1"/>
    <property type="molecule type" value="Genomic_DNA"/>
</dbReference>
<dbReference type="PRINTS" id="PR00081">
    <property type="entry name" value="GDHRDH"/>
</dbReference>
<evidence type="ECO:0000256" key="2">
    <source>
        <dbReference type="ARBA" id="ARBA00023002"/>
    </source>
</evidence>
<dbReference type="SUPFAM" id="SSF51735">
    <property type="entry name" value="NAD(P)-binding Rossmann-fold domains"/>
    <property type="match status" value="1"/>
</dbReference>
<proteinExistence type="inferred from homology"/>
<dbReference type="InterPro" id="IPR036291">
    <property type="entry name" value="NAD(P)-bd_dom_sf"/>
</dbReference>
<keyword evidence="5" id="KW-1185">Reference proteome</keyword>
<dbReference type="STRING" id="1507870.A0A1V8SCQ3"/>
<dbReference type="Pfam" id="PF00106">
    <property type="entry name" value="adh_short"/>
    <property type="match status" value="1"/>
</dbReference>
<comment type="caution">
    <text evidence="4">The sequence shown here is derived from an EMBL/GenBank/DDBJ whole genome shotgun (WGS) entry which is preliminary data.</text>
</comment>
<evidence type="ECO:0000313" key="4">
    <source>
        <dbReference type="EMBL" id="OQN96817.1"/>
    </source>
</evidence>
<dbReference type="AlphaFoldDB" id="A0A1V8SCQ3"/>
<keyword evidence="2" id="KW-0560">Oxidoreductase</keyword>
<evidence type="ECO:0000313" key="5">
    <source>
        <dbReference type="Proteomes" id="UP000192596"/>
    </source>
</evidence>
<gene>
    <name evidence="4" type="ORF">B0A48_17377</name>
</gene>
<evidence type="ECO:0008006" key="6">
    <source>
        <dbReference type="Google" id="ProtNLM"/>
    </source>
</evidence>
<reference evidence="5" key="1">
    <citation type="submission" date="2017-03" db="EMBL/GenBank/DDBJ databases">
        <title>Genomes of endolithic fungi from Antarctica.</title>
        <authorList>
            <person name="Coleine C."/>
            <person name="Masonjones S."/>
            <person name="Stajich J.E."/>
        </authorList>
    </citation>
    <scope>NUCLEOTIDE SEQUENCE [LARGE SCALE GENOMIC DNA]</scope>
    <source>
        <strain evidence="5">CCFEE 5527</strain>
    </source>
</reference>
<organism evidence="4 5">
    <name type="scientific">Cryoendolithus antarcticus</name>
    <dbReference type="NCBI Taxonomy" id="1507870"/>
    <lineage>
        <taxon>Eukaryota</taxon>
        <taxon>Fungi</taxon>
        <taxon>Dikarya</taxon>
        <taxon>Ascomycota</taxon>
        <taxon>Pezizomycotina</taxon>
        <taxon>Dothideomycetes</taxon>
        <taxon>Dothideomycetidae</taxon>
        <taxon>Cladosporiales</taxon>
        <taxon>Cladosporiaceae</taxon>
        <taxon>Cryoendolithus</taxon>
    </lineage>
</organism>
<name>A0A1V8SCQ3_9PEZI</name>
<sequence length="346" mass="37248">MPAPKSPYQPYASVHQKTNGPGDARPTALQVVKDENAIGAHRGRVFLITGTSSGIGVETARALYETGATLYLSARQIPKLEKVVDDIVANGKLEGVPRPEILEMHLDSLDSVRKAAEEFKGRSDRLDVLICNAGVMAAPYSTTQDKLETQWGTNHAAHFLLFQLLKPLMLATAAKSGQDARVVTTSSVGHRYGGVRLDDINWEDGSYDKWKAYGQSKTSNIYMANAIDRRYGSKGLHATSAHPGGIMTELTRHTSPDDWARAGLDMEALAPVFKSPEQGAATQTWAAIAKHFDGHGGVYLEDVGEAGAATETAASIAPGYAGYAYDEEAEEGLWKLSCKVVGVEED</sequence>
<evidence type="ECO:0000256" key="1">
    <source>
        <dbReference type="ARBA" id="ARBA00006484"/>
    </source>
</evidence>
<accession>A0A1V8SCQ3</accession>